<evidence type="ECO:0008006" key="3">
    <source>
        <dbReference type="Google" id="ProtNLM"/>
    </source>
</evidence>
<organism evidence="1 2">
    <name type="scientific">Pantoea ananatis (strain LMG 20103)</name>
    <dbReference type="NCBI Taxonomy" id="706191"/>
    <lineage>
        <taxon>Bacteria</taxon>
        <taxon>Pseudomonadati</taxon>
        <taxon>Pseudomonadota</taxon>
        <taxon>Gammaproteobacteria</taxon>
        <taxon>Enterobacterales</taxon>
        <taxon>Erwiniaceae</taxon>
        <taxon>Pantoea</taxon>
    </lineage>
</organism>
<dbReference type="InterPro" id="IPR019436">
    <property type="entry name" value="Say1-like"/>
</dbReference>
<protein>
    <recommendedName>
        <fullName evidence="3">Alpha/beta hydrolase fold-3 domain-containing protein</fullName>
    </recommendedName>
</protein>
<dbReference type="Proteomes" id="UP000001702">
    <property type="component" value="Chromosome"/>
</dbReference>
<gene>
    <name evidence="1" type="ordered locus">PANA_1594</name>
</gene>
<dbReference type="SUPFAM" id="SSF53474">
    <property type="entry name" value="alpha/beta-Hydrolases"/>
    <property type="match status" value="1"/>
</dbReference>
<reference evidence="1 2" key="1">
    <citation type="journal article" date="2010" name="J. Bacteriol.">
        <title>Genome sequence of Pantoea ananatis LMG20103, the causative agent of Eucalyptus blight and dieback.</title>
        <authorList>
            <person name="De Maayer P."/>
            <person name="Chan W.Y."/>
            <person name="Venter S.N."/>
            <person name="Toth I.K."/>
            <person name="Birch P.R."/>
            <person name="Joubert F."/>
            <person name="Coutinho T.A."/>
        </authorList>
    </citation>
    <scope>NUCLEOTIDE SEQUENCE [LARGE SCALE GENOMIC DNA]</scope>
    <source>
        <strain evidence="1 2">LMG 20103</strain>
    </source>
</reference>
<evidence type="ECO:0000313" key="2">
    <source>
        <dbReference type="Proteomes" id="UP000001702"/>
    </source>
</evidence>
<dbReference type="InterPro" id="IPR029058">
    <property type="entry name" value="AB_hydrolase_fold"/>
</dbReference>
<dbReference type="Pfam" id="PF10340">
    <property type="entry name" value="Say1_Mug180"/>
    <property type="match status" value="1"/>
</dbReference>
<proteinExistence type="predicted"/>
<dbReference type="KEGG" id="pam:PANA_1594"/>
<name>D4GCT8_PANAM</name>
<evidence type="ECO:0000313" key="1">
    <source>
        <dbReference type="EMBL" id="ADD76761.1"/>
    </source>
</evidence>
<accession>D4GCT8</accession>
<dbReference type="Gene3D" id="3.40.50.1820">
    <property type="entry name" value="alpha/beta hydrolase"/>
    <property type="match status" value="1"/>
</dbReference>
<dbReference type="EMBL" id="CP001875">
    <property type="protein sequence ID" value="ADD76761.1"/>
    <property type="molecule type" value="Genomic_DNA"/>
</dbReference>
<sequence length="97" mass="10323">MMFTLNDIDAKNLVLVGDSAGGLIVVTMMRKARDAVNLLPAAAVAISTWADLTHSGLSAITREWIDPLCNVGFLNILADLLPVAKLRLLLVTSAFSS</sequence>
<dbReference type="STRING" id="706191.PANA_1594"/>
<dbReference type="HOGENOM" id="CLU_2344082_0_0_6"/>
<dbReference type="AlphaFoldDB" id="D4GCT8"/>
<dbReference type="eggNOG" id="COG0657">
    <property type="taxonomic scope" value="Bacteria"/>
</dbReference>
<keyword evidence="2" id="KW-1185">Reference proteome</keyword>